<evidence type="ECO:0000256" key="2">
    <source>
        <dbReference type="ARBA" id="ARBA00022679"/>
    </source>
</evidence>
<dbReference type="InterPro" id="IPR028098">
    <property type="entry name" value="Glyco_trans_4-like_N"/>
</dbReference>
<gene>
    <name evidence="6" type="ORF">QO018_005739</name>
</gene>
<name>A0ABU0MTU3_9PROT</name>
<keyword evidence="7" id="KW-1185">Reference proteome</keyword>
<sequence>MDTPLPPSVAAPPGVAVAGTTAIIVLGMHRSGTSALTRAVNILGAAVPSNLYPALPSNPLGHWESNDLIALHDEILASVGLAYDGLGPFPQAWFATPQAEAMVDRLVGVLHRDFAGAPLFVLKDPRICRLVPLWLRVLARFGARPVFLVPIRHPFEVAGSLFKRNGFSREKSLLLWLRHMAEAEPATRGQERCFLTYDALLADWRRTLGQAGQALRLAWPQPFERVADQMGKELSPVYRNNRAADDEQALEAAAPWVARLYRALHRLVADPADRQACAAIDAVREALGAGDPLFAPLLASQAPAPLPMAAPEPDEPPPPPAVAPGAGHEAAPAHPAPRPPADGPLLAWIRAKLPPDRHTAETMALVRESGLFDPHFYLDSHPDLRQGDIDPLRHFVEHGGAEGRRPNPLFDSVWYGDRHGITGNPLVHYLTGGEAAGNRPNPVFDPAWYRQAYAPAGSPLADYLTGGRQAGRWPNALFDPAWYRQAYEPAGDPLLEYLASREDNERRPNALFDVAWYRATYQPAADPLDDYQAGGWQAGRRPNALFDVAWYRATYQPPGDPLADYLASGAAAGRRPNALFDVVWYRQTYEPAADPLVDYLAGGSQAGRRPNRLFDVTWYRETYRPEQEPLVDYLHGGSAAGRWPNALFDPIWYRTTYQPGDDPLADYLFTGPATGRWPNALFDPVWYRATYHPTLDPLEDYLSGGVAAGRWPNALFDPVWYRATYQPDAEPLHDYLRPGRAHERKPNPIFEPVWYGDGHAEHMRGGEHPLAHYLREGGPKGWAPAWLFDPGFYRTQPGVDLADGQDALAHYLWTGAARGLAPHPIFTGQVRAGEGAAEGAALAPGWLEHCAATLSRPAAAGVDNAPVLAYFRQRLWRHPQGRRRLVAVSHDASRTGAPLYLLRLLQQLAAEQPELDIAVLLIGGGPLAPAFARLGPTFDLYRYNRAARVEAEQALHELSGLAAQATVALCNTVVADRVAEALSQAGVPVLSVLHETPASITEFYGAERVRRIAASARRIVAVSDVMRDALIASFGLAPDQVSRVHGGLVLNGLLHEGAGERAMARAALRRSLALPEAAVVVLACGTPDLRKGFDLAVQMAKELRGGAVPIHIVWVGGALNPDQEHWARFLLRVSGVEGVMHWLGPTDNPAPLYLAADLFLLPSREDPFPLVVIEAMAAGLPVVAFAQAGGAVEAIAACGVSVPLLDLRALRAAIEDLAGDPERRQALGAAARQRVLSYLTFERVAREFTELMDAVAG</sequence>
<keyword evidence="1" id="KW-0328">Glycosyltransferase</keyword>
<evidence type="ECO:0000313" key="7">
    <source>
        <dbReference type="Proteomes" id="UP001244552"/>
    </source>
</evidence>
<evidence type="ECO:0000256" key="3">
    <source>
        <dbReference type="SAM" id="MobiDB-lite"/>
    </source>
</evidence>
<dbReference type="InterPro" id="IPR001296">
    <property type="entry name" value="Glyco_trans_1"/>
</dbReference>
<dbReference type="Gene3D" id="3.40.50.2000">
    <property type="entry name" value="Glycogen Phosphorylase B"/>
    <property type="match status" value="2"/>
</dbReference>
<dbReference type="InterPro" id="IPR027417">
    <property type="entry name" value="P-loop_NTPase"/>
</dbReference>
<feature type="domain" description="Glycosyltransferase subfamily 4-like N-terminal" evidence="5">
    <location>
        <begin position="896"/>
        <end position="1048"/>
    </location>
</feature>
<dbReference type="Pfam" id="PF13439">
    <property type="entry name" value="Glyco_transf_4"/>
    <property type="match status" value="1"/>
</dbReference>
<feature type="compositionally biased region" description="Pro residues" evidence="3">
    <location>
        <begin position="305"/>
        <end position="322"/>
    </location>
</feature>
<accession>A0ABU0MTU3</accession>
<evidence type="ECO:0000259" key="5">
    <source>
        <dbReference type="Pfam" id="PF13439"/>
    </source>
</evidence>
<dbReference type="PANTHER" id="PTHR12526">
    <property type="entry name" value="GLYCOSYLTRANSFERASE"/>
    <property type="match status" value="1"/>
</dbReference>
<dbReference type="EMBL" id="JAUSVU010000032">
    <property type="protein sequence ID" value="MDQ0536841.1"/>
    <property type="molecule type" value="Genomic_DNA"/>
</dbReference>
<feature type="domain" description="Glycosyl transferase family 1" evidence="4">
    <location>
        <begin position="1067"/>
        <end position="1234"/>
    </location>
</feature>
<evidence type="ECO:0000259" key="4">
    <source>
        <dbReference type="Pfam" id="PF00534"/>
    </source>
</evidence>
<dbReference type="CDD" id="cd03801">
    <property type="entry name" value="GT4_PimA-like"/>
    <property type="match status" value="1"/>
</dbReference>
<reference evidence="6 7" key="1">
    <citation type="submission" date="2023-07" db="EMBL/GenBank/DDBJ databases">
        <title>Genomic Encyclopedia of Type Strains, Phase IV (KMG-IV): sequencing the most valuable type-strain genomes for metagenomic binning, comparative biology and taxonomic classification.</title>
        <authorList>
            <person name="Goeker M."/>
        </authorList>
    </citation>
    <scope>NUCLEOTIDE SEQUENCE [LARGE SCALE GENOMIC DNA]</scope>
    <source>
        <strain evidence="6 7">DSM 19922</strain>
    </source>
</reference>
<organism evidence="6 7">
    <name type="scientific">Azospirillum picis</name>
    <dbReference type="NCBI Taxonomy" id="488438"/>
    <lineage>
        <taxon>Bacteria</taxon>
        <taxon>Pseudomonadati</taxon>
        <taxon>Pseudomonadota</taxon>
        <taxon>Alphaproteobacteria</taxon>
        <taxon>Rhodospirillales</taxon>
        <taxon>Azospirillaceae</taxon>
        <taxon>Azospirillum</taxon>
    </lineage>
</organism>
<feature type="compositionally biased region" description="Low complexity" evidence="3">
    <location>
        <begin position="323"/>
        <end position="333"/>
    </location>
</feature>
<keyword evidence="2" id="KW-0808">Transferase</keyword>
<dbReference type="SUPFAM" id="SSF53756">
    <property type="entry name" value="UDP-Glycosyltransferase/glycogen phosphorylase"/>
    <property type="match status" value="1"/>
</dbReference>
<comment type="caution">
    <text evidence="6">The sequence shown here is derived from an EMBL/GenBank/DDBJ whole genome shotgun (WGS) entry which is preliminary data.</text>
</comment>
<dbReference type="RefSeq" id="WP_209990076.1">
    <property type="nucleotide sequence ID" value="NZ_JAGINO010000032.1"/>
</dbReference>
<dbReference type="Gene3D" id="3.40.50.300">
    <property type="entry name" value="P-loop containing nucleotide triphosphate hydrolases"/>
    <property type="match status" value="1"/>
</dbReference>
<evidence type="ECO:0000313" key="6">
    <source>
        <dbReference type="EMBL" id="MDQ0536841.1"/>
    </source>
</evidence>
<dbReference type="Proteomes" id="UP001244552">
    <property type="component" value="Unassembled WGS sequence"/>
</dbReference>
<dbReference type="Pfam" id="PF00534">
    <property type="entry name" value="Glycos_transf_1"/>
    <property type="match status" value="1"/>
</dbReference>
<dbReference type="SUPFAM" id="SSF52540">
    <property type="entry name" value="P-loop containing nucleoside triphosphate hydrolases"/>
    <property type="match status" value="1"/>
</dbReference>
<dbReference type="PANTHER" id="PTHR12526:SF510">
    <property type="entry name" value="D-INOSITOL 3-PHOSPHATE GLYCOSYLTRANSFERASE"/>
    <property type="match status" value="1"/>
</dbReference>
<feature type="region of interest" description="Disordered" evidence="3">
    <location>
        <begin position="305"/>
        <end position="343"/>
    </location>
</feature>
<protein>
    <submittedName>
        <fullName evidence="6">Glycosyltransferase involved in cell wall biosynthesis</fullName>
    </submittedName>
</protein>
<proteinExistence type="predicted"/>
<evidence type="ECO:0000256" key="1">
    <source>
        <dbReference type="ARBA" id="ARBA00022676"/>
    </source>
</evidence>